<proteinExistence type="predicted"/>
<feature type="transmembrane region" description="Helical" evidence="1">
    <location>
        <begin position="156"/>
        <end position="181"/>
    </location>
</feature>
<feature type="transmembrane region" description="Helical" evidence="1">
    <location>
        <begin position="116"/>
        <end position="135"/>
    </location>
</feature>
<dbReference type="EMBL" id="CALTRL010005919">
    <property type="protein sequence ID" value="CAH7687897.1"/>
    <property type="molecule type" value="Genomic_DNA"/>
</dbReference>
<accession>A0AAV0BKQ7</accession>
<organism evidence="2 3">
    <name type="scientific">Phakopsora pachyrhizi</name>
    <name type="common">Asian soybean rust disease fungus</name>
    <dbReference type="NCBI Taxonomy" id="170000"/>
    <lineage>
        <taxon>Eukaryota</taxon>
        <taxon>Fungi</taxon>
        <taxon>Dikarya</taxon>
        <taxon>Basidiomycota</taxon>
        <taxon>Pucciniomycotina</taxon>
        <taxon>Pucciniomycetes</taxon>
        <taxon>Pucciniales</taxon>
        <taxon>Phakopsoraceae</taxon>
        <taxon>Phakopsora</taxon>
    </lineage>
</organism>
<dbReference type="Proteomes" id="UP001153365">
    <property type="component" value="Unassembled WGS sequence"/>
</dbReference>
<evidence type="ECO:0000313" key="2">
    <source>
        <dbReference type="EMBL" id="CAH7687897.1"/>
    </source>
</evidence>
<keyword evidence="3" id="KW-1185">Reference proteome</keyword>
<feature type="transmembrane region" description="Helical" evidence="1">
    <location>
        <begin position="49"/>
        <end position="76"/>
    </location>
</feature>
<evidence type="ECO:0000256" key="1">
    <source>
        <dbReference type="SAM" id="Phobius"/>
    </source>
</evidence>
<protein>
    <submittedName>
        <fullName evidence="2">Expressed protein</fullName>
    </submittedName>
</protein>
<comment type="caution">
    <text evidence="2">The sequence shown here is derived from an EMBL/GenBank/DDBJ whole genome shotgun (WGS) entry which is preliminary data.</text>
</comment>
<reference evidence="2" key="1">
    <citation type="submission" date="2022-06" db="EMBL/GenBank/DDBJ databases">
        <authorList>
            <consortium name="SYNGENTA / RWTH Aachen University"/>
        </authorList>
    </citation>
    <scope>NUCLEOTIDE SEQUENCE</scope>
</reference>
<keyword evidence="1" id="KW-0472">Membrane</keyword>
<sequence>MFNNNSSNEFLQNTKIPVFVGTILNTFVFGTNLGLLINYGKLYRRSSLVFHLPIIFLILISICFTSICQYAVWIWYIDISFLSIDQSSFNSKLDVNVENVNNNHFVIINNVENKDLIIWPYAISPIFTGFLIWGVQCRSMEILSIKDFKKTYSKLYIYPFWLITLTISNLLISTLKFYLLYNRFQSLNEYYNFKFNSLNNNKNLLANTHFFTSNG</sequence>
<dbReference type="AlphaFoldDB" id="A0AAV0BKQ7"/>
<evidence type="ECO:0000313" key="3">
    <source>
        <dbReference type="Proteomes" id="UP001153365"/>
    </source>
</evidence>
<feature type="transmembrane region" description="Helical" evidence="1">
    <location>
        <begin position="16"/>
        <end position="37"/>
    </location>
</feature>
<gene>
    <name evidence="2" type="ORF">PPACK8108_LOCUS22757</name>
</gene>
<name>A0AAV0BKQ7_PHAPC</name>
<keyword evidence="1" id="KW-1133">Transmembrane helix</keyword>
<keyword evidence="1" id="KW-0812">Transmembrane</keyword>